<dbReference type="RefSeq" id="WP_025087148.1">
    <property type="nucleotide sequence ID" value="NZ_AZFT01000001.1"/>
</dbReference>
<dbReference type="InterPro" id="IPR001173">
    <property type="entry name" value="Glyco_trans_2-like"/>
</dbReference>
<dbReference type="PANTHER" id="PTHR43179:SF12">
    <property type="entry name" value="GALACTOFURANOSYLTRANSFERASE GLFT2"/>
    <property type="match status" value="1"/>
</dbReference>
<dbReference type="OrthoDB" id="7665907at2"/>
<keyword evidence="3" id="KW-0328">Glycosyltransferase</keyword>
<dbReference type="eggNOG" id="COG1216">
    <property type="taxonomic scope" value="Bacteria"/>
</dbReference>
<evidence type="ECO:0000313" key="6">
    <source>
        <dbReference type="EMBL" id="KRL87439.1"/>
    </source>
</evidence>
<comment type="similarity">
    <text evidence="2">Belongs to the glycosyltransferase 2 family.</text>
</comment>
<dbReference type="GO" id="GO:0016757">
    <property type="term" value="F:glycosyltransferase activity"/>
    <property type="evidence" value="ECO:0007669"/>
    <property type="project" value="UniProtKB-KW"/>
</dbReference>
<dbReference type="Proteomes" id="UP000051324">
    <property type="component" value="Unassembled WGS sequence"/>
</dbReference>
<dbReference type="Pfam" id="PF00535">
    <property type="entry name" value="Glycos_transf_2"/>
    <property type="match status" value="1"/>
</dbReference>
<dbReference type="AlphaFoldDB" id="A0A0R1U285"/>
<evidence type="ECO:0000256" key="1">
    <source>
        <dbReference type="ARBA" id="ARBA00004776"/>
    </source>
</evidence>
<evidence type="ECO:0000259" key="5">
    <source>
        <dbReference type="Pfam" id="PF00535"/>
    </source>
</evidence>
<protein>
    <submittedName>
        <fullName evidence="6">Glycosyltransferase</fullName>
    </submittedName>
</protein>
<dbReference type="STRING" id="1423724.FC32_GL000001"/>
<sequence length="313" mass="35836">MDGKVGVIIVTYNRLKCLKKVLKGLDEQTYPLEKILVFDNNSTDGTIEYLRDEGFSEYDKAKDSKKKLYFANDTNLGGAGGFAKAVGLAHQLDIDYLWIMDDDVLPEPACLEKLLAKMAEKNVEVALPSREDESYTDRVCLDIDLKSGNKFWTTLRKTFAPHPLTKDDYFVKDMTFEGPLLTLDVSKKAGLPDEGYFLFFDDTDYAQKLLKYSKIVYVTNAKLHRQLAANAKKDGADQAYTWRNYYTIRNNILFDKRHGESWAARNISPTLLMAHMLVISKRNKHLKNNFPIVMKAWFDGIRGKNGKRVDPNY</sequence>
<reference evidence="6 7" key="1">
    <citation type="journal article" date="2015" name="Genome Announc.">
        <title>Expanding the biotechnology potential of lactobacilli through comparative genomics of 213 strains and associated genera.</title>
        <authorList>
            <person name="Sun Z."/>
            <person name="Harris H.M."/>
            <person name="McCann A."/>
            <person name="Guo C."/>
            <person name="Argimon S."/>
            <person name="Zhang W."/>
            <person name="Yang X."/>
            <person name="Jeffery I.B."/>
            <person name="Cooney J.C."/>
            <person name="Kagawa T.F."/>
            <person name="Liu W."/>
            <person name="Song Y."/>
            <person name="Salvetti E."/>
            <person name="Wrobel A."/>
            <person name="Rasinkangas P."/>
            <person name="Parkhill J."/>
            <person name="Rea M.C."/>
            <person name="O'Sullivan O."/>
            <person name="Ritari J."/>
            <person name="Douillard F.P."/>
            <person name="Paul Ross R."/>
            <person name="Yang R."/>
            <person name="Briner A.E."/>
            <person name="Felis G.E."/>
            <person name="de Vos W.M."/>
            <person name="Barrangou R."/>
            <person name="Klaenhammer T.R."/>
            <person name="Caufield P.W."/>
            <person name="Cui Y."/>
            <person name="Zhang H."/>
            <person name="O'Toole P.W."/>
        </authorList>
    </citation>
    <scope>NUCLEOTIDE SEQUENCE [LARGE SCALE GENOMIC DNA]</scope>
    <source>
        <strain evidence="6 7">DSM 16634</strain>
    </source>
</reference>
<feature type="domain" description="Glycosyltransferase 2-like" evidence="5">
    <location>
        <begin position="7"/>
        <end position="137"/>
    </location>
</feature>
<dbReference type="PANTHER" id="PTHR43179">
    <property type="entry name" value="RHAMNOSYLTRANSFERASE WBBL"/>
    <property type="match status" value="1"/>
</dbReference>
<dbReference type="EMBL" id="AZFT01000001">
    <property type="protein sequence ID" value="KRL87439.1"/>
    <property type="molecule type" value="Genomic_DNA"/>
</dbReference>
<evidence type="ECO:0000313" key="7">
    <source>
        <dbReference type="Proteomes" id="UP000051324"/>
    </source>
</evidence>
<gene>
    <name evidence="6" type="ORF">FC32_GL000001</name>
</gene>
<evidence type="ECO:0000256" key="3">
    <source>
        <dbReference type="ARBA" id="ARBA00022676"/>
    </source>
</evidence>
<dbReference type="PATRIC" id="fig|1423724.4.peg.2"/>
<organism evidence="6 7">
    <name type="scientific">Ligilactobacillus apodemi DSM 16634 = JCM 16172</name>
    <dbReference type="NCBI Taxonomy" id="1423724"/>
    <lineage>
        <taxon>Bacteria</taxon>
        <taxon>Bacillati</taxon>
        <taxon>Bacillota</taxon>
        <taxon>Bacilli</taxon>
        <taxon>Lactobacillales</taxon>
        <taxon>Lactobacillaceae</taxon>
        <taxon>Ligilactobacillus</taxon>
    </lineage>
</organism>
<dbReference type="CDD" id="cd04185">
    <property type="entry name" value="GT_2_like_b"/>
    <property type="match status" value="1"/>
</dbReference>
<evidence type="ECO:0000256" key="2">
    <source>
        <dbReference type="ARBA" id="ARBA00006739"/>
    </source>
</evidence>
<comment type="pathway">
    <text evidence="1">Cell wall biogenesis; cell wall polysaccharide biosynthesis.</text>
</comment>
<dbReference type="InterPro" id="IPR029044">
    <property type="entry name" value="Nucleotide-diphossugar_trans"/>
</dbReference>
<proteinExistence type="inferred from homology"/>
<keyword evidence="7" id="KW-1185">Reference proteome</keyword>
<dbReference type="Gene3D" id="3.90.550.10">
    <property type="entry name" value="Spore Coat Polysaccharide Biosynthesis Protein SpsA, Chain A"/>
    <property type="match status" value="1"/>
</dbReference>
<dbReference type="SUPFAM" id="SSF53448">
    <property type="entry name" value="Nucleotide-diphospho-sugar transferases"/>
    <property type="match status" value="1"/>
</dbReference>
<evidence type="ECO:0000256" key="4">
    <source>
        <dbReference type="ARBA" id="ARBA00022679"/>
    </source>
</evidence>
<accession>A0A0R1U285</accession>
<comment type="caution">
    <text evidence="6">The sequence shown here is derived from an EMBL/GenBank/DDBJ whole genome shotgun (WGS) entry which is preliminary data.</text>
</comment>
<name>A0A0R1U285_9LACO</name>
<keyword evidence="4 6" id="KW-0808">Transferase</keyword>